<comment type="similarity">
    <text evidence="2">Belongs to the BIG GRAIN 1 (BG1) plant protein family.</text>
</comment>
<protein>
    <submittedName>
        <fullName evidence="8">Protein BIG GRAIN 1-like protein A</fullName>
    </submittedName>
</protein>
<dbReference type="GO" id="GO:0005886">
    <property type="term" value="C:plasma membrane"/>
    <property type="evidence" value="ECO:0007669"/>
    <property type="project" value="UniProtKB-SubCell"/>
</dbReference>
<dbReference type="PANTHER" id="PTHR33541:SF28">
    <property type="entry name" value="PROTEIN BIG GRAIN 1-LIKE A"/>
    <property type="match status" value="1"/>
</dbReference>
<dbReference type="InterPro" id="IPR039621">
    <property type="entry name" value="BG1-like"/>
</dbReference>
<comment type="subcellular location">
    <subcellularLocation>
        <location evidence="1">Cell membrane</location>
    </subcellularLocation>
</comment>
<evidence type="ECO:0000256" key="2">
    <source>
        <dbReference type="ARBA" id="ARBA00010067"/>
    </source>
</evidence>
<evidence type="ECO:0000256" key="1">
    <source>
        <dbReference type="ARBA" id="ARBA00004236"/>
    </source>
</evidence>
<evidence type="ECO:0000256" key="5">
    <source>
        <dbReference type="ARBA" id="ARBA00023136"/>
    </source>
</evidence>
<feature type="region of interest" description="Disordered" evidence="7">
    <location>
        <begin position="153"/>
        <end position="187"/>
    </location>
</feature>
<dbReference type="EMBL" id="QPKB01000003">
    <property type="protein sequence ID" value="RWR79513.1"/>
    <property type="molecule type" value="Genomic_DNA"/>
</dbReference>
<dbReference type="OrthoDB" id="680041at2759"/>
<evidence type="ECO:0000313" key="9">
    <source>
        <dbReference type="Proteomes" id="UP000283530"/>
    </source>
</evidence>
<organism evidence="8 9">
    <name type="scientific">Cinnamomum micranthum f. kanehirae</name>
    <dbReference type="NCBI Taxonomy" id="337451"/>
    <lineage>
        <taxon>Eukaryota</taxon>
        <taxon>Viridiplantae</taxon>
        <taxon>Streptophyta</taxon>
        <taxon>Embryophyta</taxon>
        <taxon>Tracheophyta</taxon>
        <taxon>Spermatophyta</taxon>
        <taxon>Magnoliopsida</taxon>
        <taxon>Magnoliidae</taxon>
        <taxon>Laurales</taxon>
        <taxon>Lauraceae</taxon>
        <taxon>Cinnamomum</taxon>
    </lineage>
</organism>
<dbReference type="AlphaFoldDB" id="A0A3S5WGH5"/>
<accession>A0A3S5WGH5</accession>
<evidence type="ECO:0000256" key="4">
    <source>
        <dbReference type="ARBA" id="ARBA00022475"/>
    </source>
</evidence>
<evidence type="ECO:0000256" key="3">
    <source>
        <dbReference type="ARBA" id="ARBA00022448"/>
    </source>
</evidence>
<name>A0A3S5WGH5_9MAGN</name>
<feature type="region of interest" description="Disordered" evidence="7">
    <location>
        <begin position="1"/>
        <end position="20"/>
    </location>
</feature>
<sequence>MDKSEKKQQPKPRKPSFSSTLLDAIYRSTKHVDKEGGLFLNRETMRKKQSISISHLSDGFHKLQRNAKEITETLRPKQIRTGSVVSSLAEITPQRKTQLPKIQTSQQQKPKQETFNKAIDLKKKKKKMQKPPISPGGRVASFFNSLFKASATPKKANGTSTLGKPKPDRSSSTPMSSCLCKAPSSRGNSLKSVRFYPVSVIFDEDCKPCGQKRIDDREQNLGHRPSMIGKELRVHVMEKTRRVEEAARELLHGYRKKSELLGAVMRDLQETDVRDFDDGTSCSSSDLFELENLAVVGSDRYREELPVYETTRIDTNRSIARSSLC</sequence>
<proteinExistence type="inferred from homology"/>
<gene>
    <name evidence="8" type="ORF">CKAN_00808700</name>
</gene>
<dbReference type="PANTHER" id="PTHR33541">
    <property type="entry name" value="PROTEIN BIG GRAIN 1-LIKE A-RELATED"/>
    <property type="match status" value="1"/>
</dbReference>
<keyword evidence="9" id="KW-1185">Reference proteome</keyword>
<comment type="caution">
    <text evidence="8">The sequence shown here is derived from an EMBL/GenBank/DDBJ whole genome shotgun (WGS) entry which is preliminary data.</text>
</comment>
<evidence type="ECO:0000256" key="7">
    <source>
        <dbReference type="SAM" id="MobiDB-lite"/>
    </source>
</evidence>
<evidence type="ECO:0000256" key="6">
    <source>
        <dbReference type="ARBA" id="ARBA00023294"/>
    </source>
</evidence>
<keyword evidence="6" id="KW-0927">Auxin signaling pathway</keyword>
<dbReference type="Proteomes" id="UP000283530">
    <property type="component" value="Unassembled WGS sequence"/>
</dbReference>
<keyword evidence="3" id="KW-0813">Transport</keyword>
<dbReference type="GO" id="GO:0009734">
    <property type="term" value="P:auxin-activated signaling pathway"/>
    <property type="evidence" value="ECO:0007669"/>
    <property type="project" value="UniProtKB-KW"/>
</dbReference>
<keyword evidence="5" id="KW-0472">Membrane</keyword>
<keyword evidence="4" id="KW-1003">Cell membrane</keyword>
<evidence type="ECO:0000313" key="8">
    <source>
        <dbReference type="EMBL" id="RWR79513.1"/>
    </source>
</evidence>
<reference evidence="8 9" key="1">
    <citation type="journal article" date="2019" name="Nat. Plants">
        <title>Stout camphor tree genome fills gaps in understanding of flowering plant genome evolution.</title>
        <authorList>
            <person name="Chaw S.M."/>
            <person name="Liu Y.C."/>
            <person name="Wu Y.W."/>
            <person name="Wang H.Y."/>
            <person name="Lin C.I."/>
            <person name="Wu C.S."/>
            <person name="Ke H.M."/>
            <person name="Chang L.Y."/>
            <person name="Hsu C.Y."/>
            <person name="Yang H.T."/>
            <person name="Sudianto E."/>
            <person name="Hsu M.H."/>
            <person name="Wu K.P."/>
            <person name="Wang L.N."/>
            <person name="Leebens-Mack J.H."/>
            <person name="Tsai I.J."/>
        </authorList>
    </citation>
    <scope>NUCLEOTIDE SEQUENCE [LARGE SCALE GENOMIC DNA]</scope>
    <source>
        <strain evidence="9">cv. Chaw 1501</strain>
        <tissue evidence="8">Young leaves</tissue>
    </source>
</reference>